<feature type="transmembrane region" description="Helical" evidence="1">
    <location>
        <begin position="169"/>
        <end position="186"/>
    </location>
</feature>
<reference evidence="4" key="1">
    <citation type="submission" date="2025-08" db="UniProtKB">
        <authorList>
            <consortium name="RefSeq"/>
        </authorList>
    </citation>
    <scope>IDENTIFICATION</scope>
</reference>
<dbReference type="PANTHER" id="PTHR12372">
    <property type="entry name" value="PECANEX"/>
    <property type="match status" value="1"/>
</dbReference>
<dbReference type="PANTHER" id="PTHR12372:SF4">
    <property type="entry name" value="PECANEX-LIKE PROTEIN 3"/>
    <property type="match status" value="1"/>
</dbReference>
<feature type="transmembrane region" description="Helical" evidence="1">
    <location>
        <begin position="144"/>
        <end position="163"/>
    </location>
</feature>
<dbReference type="KEGG" id="nss:113431856"/>
<comment type="subcellular location">
    <subcellularLocation>
        <location evidence="1">Membrane</location>
        <topology evidence="1">Multi-pass membrane protein</topology>
    </subcellularLocation>
</comment>
<protein>
    <recommendedName>
        <fullName evidence="1">Pecanex-like protein</fullName>
    </recommendedName>
</protein>
<evidence type="ECO:0000313" key="4">
    <source>
        <dbReference type="RefSeq" id="XP_026549901.1"/>
    </source>
</evidence>
<evidence type="ECO:0000256" key="2">
    <source>
        <dbReference type="SAM" id="MobiDB-lite"/>
    </source>
</evidence>
<accession>A0A6J1W3N2</accession>
<dbReference type="GeneID" id="113431856"/>
<feature type="non-terminal residue" evidence="4">
    <location>
        <position position="192"/>
    </location>
</feature>
<organism evidence="3 4">
    <name type="scientific">Notechis scutatus</name>
    <name type="common">mainland tiger snake</name>
    <dbReference type="NCBI Taxonomy" id="8663"/>
    <lineage>
        <taxon>Eukaryota</taxon>
        <taxon>Metazoa</taxon>
        <taxon>Chordata</taxon>
        <taxon>Craniata</taxon>
        <taxon>Vertebrata</taxon>
        <taxon>Euteleostomi</taxon>
        <taxon>Lepidosauria</taxon>
        <taxon>Squamata</taxon>
        <taxon>Bifurcata</taxon>
        <taxon>Unidentata</taxon>
        <taxon>Episquamata</taxon>
        <taxon>Toxicofera</taxon>
        <taxon>Serpentes</taxon>
        <taxon>Colubroidea</taxon>
        <taxon>Elapidae</taxon>
        <taxon>Hydrophiinae</taxon>
        <taxon>Notechis</taxon>
    </lineage>
</organism>
<dbReference type="GO" id="GO:0016020">
    <property type="term" value="C:membrane"/>
    <property type="evidence" value="ECO:0007669"/>
    <property type="project" value="UniProtKB-SubCell"/>
</dbReference>
<keyword evidence="1" id="KW-0472">Membrane</keyword>
<evidence type="ECO:0000256" key="1">
    <source>
        <dbReference type="RuleBase" id="RU367089"/>
    </source>
</evidence>
<dbReference type="AlphaFoldDB" id="A0A6J1W3N2"/>
<gene>
    <name evidence="4" type="primary">LOC113431856</name>
</gene>
<proteinExistence type="inferred from homology"/>
<feature type="region of interest" description="Disordered" evidence="2">
    <location>
        <begin position="1"/>
        <end position="32"/>
    </location>
</feature>
<evidence type="ECO:0000313" key="3">
    <source>
        <dbReference type="Proteomes" id="UP000504612"/>
    </source>
</evidence>
<feature type="compositionally biased region" description="Polar residues" evidence="2">
    <location>
        <begin position="7"/>
        <end position="32"/>
    </location>
</feature>
<dbReference type="RefSeq" id="XP_026549901.1">
    <property type="nucleotide sequence ID" value="XM_026694116.1"/>
</dbReference>
<keyword evidence="1" id="KW-0812">Transmembrane</keyword>
<dbReference type="Proteomes" id="UP000504612">
    <property type="component" value="Unplaced"/>
</dbReference>
<dbReference type="InterPro" id="IPR039797">
    <property type="entry name" value="Pecanex"/>
</dbReference>
<name>A0A6J1W3N2_9SAUR</name>
<keyword evidence="1" id="KW-1133">Transmembrane helix</keyword>
<sequence>MRRRHNAGSNPTPPSSVMGSPPSLQDLQRGRASSHSRALTLPSALQFASSLLLPRGAIHEACNFDDTSEGAVHYFYDESGECFDLLDQESLHESQENTLMIEDKCHPRQYYKFWLLPGHWMRVRYDRLALLALLDRNRQVAENVFVVFLVTLVAFLGYLLLLQGFFQDIWVFQFCVVIASCQYSLLKVRPEG</sequence>
<keyword evidence="3" id="KW-1185">Reference proteome</keyword>
<comment type="similarity">
    <text evidence="1">Belongs to the pecanex family.</text>
</comment>
<comment type="caution">
    <text evidence="1">Lacks conserved residue(s) required for the propagation of feature annotation.</text>
</comment>